<feature type="non-terminal residue" evidence="2">
    <location>
        <position position="1"/>
    </location>
</feature>
<dbReference type="SUPFAM" id="SSF55785">
    <property type="entry name" value="PYP-like sensor domain (PAS domain)"/>
    <property type="match status" value="1"/>
</dbReference>
<dbReference type="Gene3D" id="3.30.450.20">
    <property type="entry name" value="PAS domain"/>
    <property type="match status" value="1"/>
</dbReference>
<evidence type="ECO:0000313" key="3">
    <source>
        <dbReference type="Proteomes" id="UP000214596"/>
    </source>
</evidence>
<proteinExistence type="predicted"/>
<feature type="non-terminal residue" evidence="2">
    <location>
        <position position="73"/>
    </location>
</feature>
<accession>A0A227GQZ8</accession>
<dbReference type="Proteomes" id="UP000214596">
    <property type="component" value="Unassembled WGS sequence"/>
</dbReference>
<dbReference type="EMBL" id="NIXT01005675">
    <property type="protein sequence ID" value="OXD96008.1"/>
    <property type="molecule type" value="Genomic_DNA"/>
</dbReference>
<feature type="domain" description="PAS fold-4" evidence="1">
    <location>
        <begin position="8"/>
        <end position="68"/>
    </location>
</feature>
<comment type="caution">
    <text evidence="2">The sequence shown here is derived from an EMBL/GenBank/DDBJ whole genome shotgun (WGS) entry which is preliminary data.</text>
</comment>
<gene>
    <name evidence="2" type="ORF">CA163_39940</name>
</gene>
<organism evidence="2 3">
    <name type="scientific">Vibrio parahaemolyticus</name>
    <dbReference type="NCBI Taxonomy" id="670"/>
    <lineage>
        <taxon>Bacteria</taxon>
        <taxon>Pseudomonadati</taxon>
        <taxon>Pseudomonadota</taxon>
        <taxon>Gammaproteobacteria</taxon>
        <taxon>Vibrionales</taxon>
        <taxon>Vibrionaceae</taxon>
        <taxon>Vibrio</taxon>
    </lineage>
</organism>
<protein>
    <recommendedName>
        <fullName evidence="1">PAS fold-4 domain-containing protein</fullName>
    </recommendedName>
</protein>
<sequence>QEFIDCLDDHIWIKTTDGLYAMTNRSVEQAWKKSNDDIVGKNDFDLFSAERAEKFIDADRLVVATGTQNIVEE</sequence>
<evidence type="ECO:0000259" key="1">
    <source>
        <dbReference type="Pfam" id="PF08448"/>
    </source>
</evidence>
<evidence type="ECO:0000313" key="2">
    <source>
        <dbReference type="EMBL" id="OXD96008.1"/>
    </source>
</evidence>
<dbReference type="InterPro" id="IPR013656">
    <property type="entry name" value="PAS_4"/>
</dbReference>
<dbReference type="Pfam" id="PF08448">
    <property type="entry name" value="PAS_4"/>
    <property type="match status" value="1"/>
</dbReference>
<dbReference type="InterPro" id="IPR035965">
    <property type="entry name" value="PAS-like_dom_sf"/>
</dbReference>
<dbReference type="AlphaFoldDB" id="A0A227GQZ8"/>
<name>A0A227GQZ8_VIBPH</name>
<reference evidence="2 3" key="1">
    <citation type="journal article" date="2017" name="Appl. Environ. Microbiol.">
        <title>Parallel evolution of two clades of a major Atlantic endemic Vibrio parahaemolyticus pathogen lineage by independent acquisition of related pathogenicity islands.</title>
        <authorList>
            <person name="Xu F."/>
            <person name="Gonzalez-Escalona N."/>
            <person name="Drees K.P."/>
            <person name="Sebra R.P."/>
            <person name="Cooper V.S."/>
            <person name="Jones S.H."/>
            <person name="Whistler C.A."/>
        </authorList>
    </citation>
    <scope>NUCLEOTIDE SEQUENCE [LARGE SCALE GENOMIC DNA]</scope>
    <source>
        <strain evidence="2 3">MAVP-3</strain>
    </source>
</reference>